<gene>
    <name evidence="1" type="ORF">LEP1GSC081_2658</name>
</gene>
<name>A0A0E2B6B2_9LEPT</name>
<reference evidence="1 2" key="1">
    <citation type="submission" date="2012-10" db="EMBL/GenBank/DDBJ databases">
        <authorList>
            <person name="Harkins D.M."/>
            <person name="Durkin A.S."/>
            <person name="Brinkac L.M."/>
            <person name="Selengut J.D."/>
            <person name="Sanka R."/>
            <person name="DePew J."/>
            <person name="Purushe J."/>
            <person name="Peacock S.J."/>
            <person name="Thaipadungpanit J."/>
            <person name="Wuthiekanun V.W."/>
            <person name="Day N.P."/>
            <person name="Vinetz J.M."/>
            <person name="Sutton G.G."/>
            <person name="Nelson W.C."/>
            <person name="Fouts D.E."/>
        </authorList>
    </citation>
    <scope>NUCLEOTIDE SEQUENCE [LARGE SCALE GENOMIC DNA]</scope>
    <source>
        <strain evidence="1 2">H1</strain>
    </source>
</reference>
<organism evidence="1 2">
    <name type="scientific">Leptospira kirschneri str. H1</name>
    <dbReference type="NCBI Taxonomy" id="1049966"/>
    <lineage>
        <taxon>Bacteria</taxon>
        <taxon>Pseudomonadati</taxon>
        <taxon>Spirochaetota</taxon>
        <taxon>Spirochaetia</taxon>
        <taxon>Leptospirales</taxon>
        <taxon>Leptospiraceae</taxon>
        <taxon>Leptospira</taxon>
    </lineage>
</organism>
<evidence type="ECO:0000313" key="1">
    <source>
        <dbReference type="EMBL" id="EKO16744.1"/>
    </source>
</evidence>
<dbReference type="EMBL" id="AHMY02000022">
    <property type="protein sequence ID" value="EKO16744.1"/>
    <property type="molecule type" value="Genomic_DNA"/>
</dbReference>
<proteinExistence type="predicted"/>
<protein>
    <submittedName>
        <fullName evidence="1">Uncharacterized protein</fullName>
    </submittedName>
</protein>
<comment type="caution">
    <text evidence="1">The sequence shown here is derived from an EMBL/GenBank/DDBJ whole genome shotgun (WGS) entry which is preliminary data.</text>
</comment>
<dbReference type="AlphaFoldDB" id="A0A0E2B6B2"/>
<sequence>MCRKNFGKALPNFQRTLIQESLNSFVCNENPYKFSESMLLQLQKLQKTFTENFSKLLK</sequence>
<evidence type="ECO:0000313" key="2">
    <source>
        <dbReference type="Proteomes" id="UP000006253"/>
    </source>
</evidence>
<accession>A0A0E2B6B2</accession>
<dbReference type="Proteomes" id="UP000006253">
    <property type="component" value="Unassembled WGS sequence"/>
</dbReference>